<dbReference type="PANTHER" id="PTHR30619">
    <property type="entry name" value="DNA INTERNALIZATION/COMPETENCE PROTEIN COMEC/REC2"/>
    <property type="match status" value="1"/>
</dbReference>
<feature type="transmembrane region" description="Helical" evidence="6">
    <location>
        <begin position="143"/>
        <end position="159"/>
    </location>
</feature>
<gene>
    <name evidence="8" type="ORF">UFOPK1889_00521</name>
</gene>
<evidence type="ECO:0000259" key="7">
    <source>
        <dbReference type="Pfam" id="PF03772"/>
    </source>
</evidence>
<comment type="subcellular location">
    <subcellularLocation>
        <location evidence="1">Cell membrane</location>
        <topology evidence="1">Multi-pass membrane protein</topology>
    </subcellularLocation>
</comment>
<feature type="transmembrane region" description="Helical" evidence="6">
    <location>
        <begin position="166"/>
        <end position="185"/>
    </location>
</feature>
<keyword evidence="5 6" id="KW-0472">Membrane</keyword>
<feature type="domain" description="ComEC/Rec2-related protein" evidence="7">
    <location>
        <begin position="94"/>
        <end position="338"/>
    </location>
</feature>
<keyword evidence="3 6" id="KW-0812">Transmembrane</keyword>
<evidence type="ECO:0000256" key="2">
    <source>
        <dbReference type="ARBA" id="ARBA00022475"/>
    </source>
</evidence>
<evidence type="ECO:0000256" key="5">
    <source>
        <dbReference type="ARBA" id="ARBA00023136"/>
    </source>
</evidence>
<accession>A0A6J6HVI9</accession>
<name>A0A6J6HVI9_9ZZZZ</name>
<keyword evidence="4 6" id="KW-1133">Transmembrane helix</keyword>
<evidence type="ECO:0000313" key="8">
    <source>
        <dbReference type="EMBL" id="CAB4615144.1"/>
    </source>
</evidence>
<dbReference type="EMBL" id="CAEZUZ010000065">
    <property type="protein sequence ID" value="CAB4615144.1"/>
    <property type="molecule type" value="Genomic_DNA"/>
</dbReference>
<dbReference type="Pfam" id="PF03772">
    <property type="entry name" value="Competence"/>
    <property type="match status" value="1"/>
</dbReference>
<reference evidence="8" key="1">
    <citation type="submission" date="2020-05" db="EMBL/GenBank/DDBJ databases">
        <authorList>
            <person name="Chiriac C."/>
            <person name="Salcher M."/>
            <person name="Ghai R."/>
            <person name="Kavagutti S V."/>
        </authorList>
    </citation>
    <scope>NUCLEOTIDE SEQUENCE</scope>
</reference>
<dbReference type="InterPro" id="IPR052159">
    <property type="entry name" value="Competence_DNA_uptake"/>
</dbReference>
<evidence type="ECO:0000256" key="3">
    <source>
        <dbReference type="ARBA" id="ARBA00022692"/>
    </source>
</evidence>
<feature type="transmembrane region" description="Helical" evidence="6">
    <location>
        <begin position="266"/>
        <end position="288"/>
    </location>
</feature>
<protein>
    <submittedName>
        <fullName evidence="8">Unannotated protein</fullName>
    </submittedName>
</protein>
<dbReference type="InterPro" id="IPR004477">
    <property type="entry name" value="ComEC_N"/>
</dbReference>
<feature type="transmembrane region" description="Helical" evidence="6">
    <location>
        <begin position="237"/>
        <end position="260"/>
    </location>
</feature>
<sequence length="354" mass="37367">MRYRVVAYGASGAHLAQRLAGEHVRVVGTCRETAGPYSRYDRITHVVGRMSLTSVSEEFSEGSMAIRAANRMRRTLVGGVSSMSHDMRALFLGLVIGDDREQPRSMISDFRSSGLSHLCAVSGQNVAYLLAAMSPLLQRLRRTPKLIAIVAVIGWFVVLTRAEPSVLRAAVMAGLVALSGAFGWGMNARTVLACTVIALLMIDPMLAWSVGFGLSVGATAGLAWLSASLGKLVGGRGVVAATLAAQLGTMPVSLVVFGYVPVVSLIANPLALTVAGAVMMIGLPCALLGGAFSAVEPLVSACMTIPVMWVAGVARVASHISPHGTVNIALWFCVGAWVWRQRRNMARRHTDVAG</sequence>
<proteinExistence type="predicted"/>
<feature type="transmembrane region" description="Helical" evidence="6">
    <location>
        <begin position="320"/>
        <end position="339"/>
    </location>
</feature>
<dbReference type="AlphaFoldDB" id="A0A6J6HVI9"/>
<dbReference type="NCBIfam" id="TIGR00360">
    <property type="entry name" value="ComEC_N-term"/>
    <property type="match status" value="1"/>
</dbReference>
<organism evidence="8">
    <name type="scientific">freshwater metagenome</name>
    <dbReference type="NCBI Taxonomy" id="449393"/>
    <lineage>
        <taxon>unclassified sequences</taxon>
        <taxon>metagenomes</taxon>
        <taxon>ecological metagenomes</taxon>
    </lineage>
</organism>
<feature type="transmembrane region" description="Helical" evidence="6">
    <location>
        <begin position="205"/>
        <end position="225"/>
    </location>
</feature>
<dbReference type="PANTHER" id="PTHR30619:SF7">
    <property type="entry name" value="BETA-LACTAMASE DOMAIN PROTEIN"/>
    <property type="match status" value="1"/>
</dbReference>
<evidence type="ECO:0000256" key="4">
    <source>
        <dbReference type="ARBA" id="ARBA00022989"/>
    </source>
</evidence>
<evidence type="ECO:0000256" key="6">
    <source>
        <dbReference type="SAM" id="Phobius"/>
    </source>
</evidence>
<dbReference type="GO" id="GO:0005886">
    <property type="term" value="C:plasma membrane"/>
    <property type="evidence" value="ECO:0007669"/>
    <property type="project" value="UniProtKB-SubCell"/>
</dbReference>
<keyword evidence="2" id="KW-1003">Cell membrane</keyword>
<evidence type="ECO:0000256" key="1">
    <source>
        <dbReference type="ARBA" id="ARBA00004651"/>
    </source>
</evidence>